<evidence type="ECO:0000259" key="10">
    <source>
        <dbReference type="PROSITE" id="PS50127"/>
    </source>
</evidence>
<evidence type="ECO:0000256" key="7">
    <source>
        <dbReference type="ARBA" id="ARBA00022840"/>
    </source>
</evidence>
<dbReference type="GO" id="GO:0061631">
    <property type="term" value="F:ubiquitin conjugating enzyme activity"/>
    <property type="evidence" value="ECO:0007669"/>
    <property type="project" value="UniProtKB-EC"/>
</dbReference>
<evidence type="ECO:0000256" key="8">
    <source>
        <dbReference type="PROSITE-ProRule" id="PRU10133"/>
    </source>
</evidence>
<evidence type="ECO:0000256" key="1">
    <source>
        <dbReference type="ARBA" id="ARBA00000485"/>
    </source>
</evidence>
<feature type="active site" description="Glycyl thioester intermediate" evidence="8">
    <location>
        <position position="86"/>
    </location>
</feature>
<dbReference type="AlphaFoldDB" id="A0A8S3UFT1"/>
<evidence type="ECO:0000313" key="11">
    <source>
        <dbReference type="EMBL" id="CAG2244659.1"/>
    </source>
</evidence>
<dbReference type="EMBL" id="CAJPWZ010002744">
    <property type="protein sequence ID" value="CAG2244659.1"/>
    <property type="molecule type" value="Genomic_DNA"/>
</dbReference>
<comment type="caution">
    <text evidence="11">The sequence shown here is derived from an EMBL/GenBank/DDBJ whole genome shotgun (WGS) entry which is preliminary data.</text>
</comment>
<dbReference type="PANTHER" id="PTHR24068">
    <property type="entry name" value="UBIQUITIN-CONJUGATING ENZYME E2"/>
    <property type="match status" value="1"/>
</dbReference>
<dbReference type="Pfam" id="PF00179">
    <property type="entry name" value="UQ_con"/>
    <property type="match status" value="2"/>
</dbReference>
<dbReference type="FunFam" id="3.10.110.10:FF:000002">
    <property type="entry name" value="Ubiquitin-conjugating enzyme E2 D3"/>
    <property type="match status" value="1"/>
</dbReference>
<dbReference type="InterPro" id="IPR016135">
    <property type="entry name" value="UBQ-conjugating_enzyme/RWD"/>
</dbReference>
<sequence length="319" mass="35934">MATKRLNKELIDISKCPPPGISAGPINDDMFTWEGMITGPDKSPYAGGVFFVRIMFPSDYPFKPPKVKFTTKIYHPNINGNSGEICLDLLRSQWSPALTISKLLLCITSLLTSPNPDDPLVPEAAKLYKLDVKKYNKTAMEWTRKYATLYYKVQKLLNLVNAKEDNTNTNSIKIKNKLFELFDISRFPPPGCSAGIVGEDICTWQGTITGPDESPYYGGVFFLLILIPRGYPMKPPNVKFTTKIYHPNIDRNSGEVYLNILYSDWSPALSISAILLSITALMSSPFPYDSHESEAAHLYISDRKKYDETAAEWTRVYAM</sequence>
<evidence type="ECO:0000256" key="4">
    <source>
        <dbReference type="ARBA" id="ARBA00022679"/>
    </source>
</evidence>
<dbReference type="SUPFAM" id="SSF54495">
    <property type="entry name" value="UBC-like"/>
    <property type="match status" value="2"/>
</dbReference>
<dbReference type="FunFam" id="3.10.110.10:FF:000101">
    <property type="entry name" value="Ubiquitin-conjugating enzyme E2 D2"/>
    <property type="match status" value="1"/>
</dbReference>
<dbReference type="PROSITE" id="PS50127">
    <property type="entry name" value="UBC_2"/>
    <property type="match status" value="2"/>
</dbReference>
<dbReference type="PROSITE" id="PS00183">
    <property type="entry name" value="UBC_1"/>
    <property type="match status" value="1"/>
</dbReference>
<comment type="similarity">
    <text evidence="9">Belongs to the ubiquitin-conjugating enzyme family.</text>
</comment>
<proteinExistence type="inferred from homology"/>
<evidence type="ECO:0000256" key="2">
    <source>
        <dbReference type="ARBA" id="ARBA00004906"/>
    </source>
</evidence>
<keyword evidence="6 9" id="KW-0833">Ubl conjugation pathway</keyword>
<dbReference type="Proteomes" id="UP000683360">
    <property type="component" value="Unassembled WGS sequence"/>
</dbReference>
<evidence type="ECO:0000256" key="5">
    <source>
        <dbReference type="ARBA" id="ARBA00022741"/>
    </source>
</evidence>
<dbReference type="SMART" id="SM00212">
    <property type="entry name" value="UBCc"/>
    <property type="match status" value="2"/>
</dbReference>
<dbReference type="EC" id="2.3.2.23" evidence="3"/>
<keyword evidence="5 9" id="KW-0547">Nucleotide-binding</keyword>
<dbReference type="InterPro" id="IPR023313">
    <property type="entry name" value="UBQ-conjugating_AS"/>
</dbReference>
<organism evidence="11 12">
    <name type="scientific">Mytilus edulis</name>
    <name type="common">Blue mussel</name>
    <dbReference type="NCBI Taxonomy" id="6550"/>
    <lineage>
        <taxon>Eukaryota</taxon>
        <taxon>Metazoa</taxon>
        <taxon>Spiralia</taxon>
        <taxon>Lophotrochozoa</taxon>
        <taxon>Mollusca</taxon>
        <taxon>Bivalvia</taxon>
        <taxon>Autobranchia</taxon>
        <taxon>Pteriomorphia</taxon>
        <taxon>Mytilida</taxon>
        <taxon>Mytiloidea</taxon>
        <taxon>Mytilidae</taxon>
        <taxon>Mytilinae</taxon>
        <taxon>Mytilus</taxon>
    </lineage>
</organism>
<reference evidence="11" key="1">
    <citation type="submission" date="2021-03" db="EMBL/GenBank/DDBJ databases">
        <authorList>
            <person name="Bekaert M."/>
        </authorList>
    </citation>
    <scope>NUCLEOTIDE SEQUENCE</scope>
</reference>
<gene>
    <name evidence="11" type="ORF">MEDL_56693</name>
</gene>
<dbReference type="GO" id="GO:0005524">
    <property type="term" value="F:ATP binding"/>
    <property type="evidence" value="ECO:0007669"/>
    <property type="project" value="UniProtKB-UniRule"/>
</dbReference>
<evidence type="ECO:0000256" key="3">
    <source>
        <dbReference type="ARBA" id="ARBA00012486"/>
    </source>
</evidence>
<feature type="domain" description="UBC core" evidence="10">
    <location>
        <begin position="1"/>
        <end position="148"/>
    </location>
</feature>
<evidence type="ECO:0000256" key="6">
    <source>
        <dbReference type="ARBA" id="ARBA00022786"/>
    </source>
</evidence>
<comment type="pathway">
    <text evidence="2">Protein modification; protein ubiquitination.</text>
</comment>
<keyword evidence="12" id="KW-1185">Reference proteome</keyword>
<comment type="catalytic activity">
    <reaction evidence="1">
        <text>S-ubiquitinyl-[E1 ubiquitin-activating enzyme]-L-cysteine + [E2 ubiquitin-conjugating enzyme]-L-cysteine = [E1 ubiquitin-activating enzyme]-L-cysteine + S-ubiquitinyl-[E2 ubiquitin-conjugating enzyme]-L-cysteine.</text>
        <dbReference type="EC" id="2.3.2.23"/>
    </reaction>
</comment>
<feature type="domain" description="UBC core" evidence="10">
    <location>
        <begin position="172"/>
        <end position="319"/>
    </location>
</feature>
<name>A0A8S3UFT1_MYTED</name>
<protein>
    <recommendedName>
        <fullName evidence="3">E2 ubiquitin-conjugating enzyme</fullName>
        <ecNumber evidence="3">2.3.2.23</ecNumber>
    </recommendedName>
</protein>
<keyword evidence="7 9" id="KW-0067">ATP-binding</keyword>
<accession>A0A8S3UFT1</accession>
<dbReference type="Gene3D" id="3.10.110.10">
    <property type="entry name" value="Ubiquitin Conjugating Enzyme"/>
    <property type="match status" value="2"/>
</dbReference>
<keyword evidence="11" id="KW-0012">Acyltransferase</keyword>
<dbReference type="OrthoDB" id="7851174at2759"/>
<evidence type="ECO:0000256" key="9">
    <source>
        <dbReference type="RuleBase" id="RU362109"/>
    </source>
</evidence>
<evidence type="ECO:0000313" key="12">
    <source>
        <dbReference type="Proteomes" id="UP000683360"/>
    </source>
</evidence>
<dbReference type="InterPro" id="IPR000608">
    <property type="entry name" value="UBC"/>
</dbReference>
<keyword evidence="4 11" id="KW-0808">Transferase</keyword>